<gene>
    <name evidence="1" type="ORF">BaRGS_00006278</name>
</gene>
<evidence type="ECO:0000313" key="1">
    <source>
        <dbReference type="EMBL" id="KAK7502325.1"/>
    </source>
</evidence>
<proteinExistence type="predicted"/>
<dbReference type="AlphaFoldDB" id="A0ABD0LRV8"/>
<dbReference type="Proteomes" id="UP001519460">
    <property type="component" value="Unassembled WGS sequence"/>
</dbReference>
<keyword evidence="2" id="KW-1185">Reference proteome</keyword>
<accession>A0ABD0LRV8</accession>
<comment type="caution">
    <text evidence="1">The sequence shown here is derived from an EMBL/GenBank/DDBJ whole genome shotgun (WGS) entry which is preliminary data.</text>
</comment>
<protein>
    <submittedName>
        <fullName evidence="1">Uncharacterized protein</fullName>
    </submittedName>
</protein>
<reference evidence="1 2" key="1">
    <citation type="journal article" date="2023" name="Sci. Data">
        <title>Genome assembly of the Korean intertidal mud-creeper Batillaria attramentaria.</title>
        <authorList>
            <person name="Patra A.K."/>
            <person name="Ho P.T."/>
            <person name="Jun S."/>
            <person name="Lee S.J."/>
            <person name="Kim Y."/>
            <person name="Won Y.J."/>
        </authorList>
    </citation>
    <scope>NUCLEOTIDE SEQUENCE [LARGE SCALE GENOMIC DNA]</scope>
    <source>
        <strain evidence="1">Wonlab-2016</strain>
    </source>
</reference>
<evidence type="ECO:0000313" key="2">
    <source>
        <dbReference type="Proteomes" id="UP001519460"/>
    </source>
</evidence>
<name>A0ABD0LRV8_9CAEN</name>
<sequence length="153" mass="17035">MGHSQCGVSVGIYRSERETCQFGFVSRIDACPAGQMMAHSVLHFLHRNCIIMEGWKKPTQSAILMSDRKACAVCANAFSEDELFLCRRAGCYDNDMNTTVCAGNLATSPQPESPPLHNSNKRWDLYELEVFIVIVLGSKRQMHSSGCTLRVSE</sequence>
<organism evidence="1 2">
    <name type="scientific">Batillaria attramentaria</name>
    <dbReference type="NCBI Taxonomy" id="370345"/>
    <lineage>
        <taxon>Eukaryota</taxon>
        <taxon>Metazoa</taxon>
        <taxon>Spiralia</taxon>
        <taxon>Lophotrochozoa</taxon>
        <taxon>Mollusca</taxon>
        <taxon>Gastropoda</taxon>
        <taxon>Caenogastropoda</taxon>
        <taxon>Sorbeoconcha</taxon>
        <taxon>Cerithioidea</taxon>
        <taxon>Batillariidae</taxon>
        <taxon>Batillaria</taxon>
    </lineage>
</organism>
<dbReference type="EMBL" id="JACVVK020000026">
    <property type="protein sequence ID" value="KAK7502325.1"/>
    <property type="molecule type" value="Genomic_DNA"/>
</dbReference>